<dbReference type="PANTHER" id="PTHR43859">
    <property type="entry name" value="ACYL-ACTIVATING ENZYME"/>
    <property type="match status" value="1"/>
</dbReference>
<evidence type="ECO:0000313" key="7">
    <source>
        <dbReference type="EMBL" id="RJP24031.1"/>
    </source>
</evidence>
<proteinExistence type="inferred from homology"/>
<evidence type="ECO:0000256" key="1">
    <source>
        <dbReference type="ARBA" id="ARBA00006432"/>
    </source>
</evidence>
<evidence type="ECO:0000313" key="8">
    <source>
        <dbReference type="Proteomes" id="UP000265882"/>
    </source>
</evidence>
<protein>
    <submittedName>
        <fullName evidence="7">Fatty-acid--CoA ligase</fullName>
    </submittedName>
</protein>
<feature type="domain" description="AMP-dependent synthetase/ligase" evidence="5">
    <location>
        <begin position="19"/>
        <end position="396"/>
    </location>
</feature>
<dbReference type="GO" id="GO:0016874">
    <property type="term" value="F:ligase activity"/>
    <property type="evidence" value="ECO:0007669"/>
    <property type="project" value="UniProtKB-KW"/>
</dbReference>
<organism evidence="7 8">
    <name type="scientific">Abyssobacteria bacterium (strain SURF_5)</name>
    <dbReference type="NCBI Taxonomy" id="2093360"/>
    <lineage>
        <taxon>Bacteria</taxon>
        <taxon>Pseudomonadati</taxon>
        <taxon>Candidatus Hydrogenedentota</taxon>
        <taxon>Candidatus Abyssobacteria</taxon>
    </lineage>
</organism>
<dbReference type="InterPro" id="IPR000873">
    <property type="entry name" value="AMP-dep_synth/lig_dom"/>
</dbReference>
<dbReference type="Gene3D" id="3.40.50.12780">
    <property type="entry name" value="N-terminal domain of ligase-like"/>
    <property type="match status" value="1"/>
</dbReference>
<dbReference type="Gene3D" id="3.30.300.30">
    <property type="match status" value="1"/>
</dbReference>
<accession>A0A3A4P7Z9</accession>
<dbReference type="Pfam" id="PF13193">
    <property type="entry name" value="AMP-binding_C"/>
    <property type="match status" value="1"/>
</dbReference>
<dbReference type="SUPFAM" id="SSF56801">
    <property type="entry name" value="Acetyl-CoA synthetase-like"/>
    <property type="match status" value="1"/>
</dbReference>
<sequence>MMRFSLTVRDMLHRPKRLFPNKEICSRTRSGFMRYTYADFHDRVGKLGNVLSSLGVKRGDRVGTIAWNHHRHLELYLAVPCYGAVLNTLNLRLFDEQLAYVIGHADDRIIFVDDDLLPLLERIREKLTGVKHIVVMTDDEKLPKSALPLLSYEELLSQASPDFSFPEDIDEWAPAAMCYTTATTGDPKGVVYTHRSIYLHSLTLGLADVLGLGERDVIMPVVPMFHVNAWGLPFSAAWFGAKQVLPREKLDGHSLCELIERERVTVTGGVPTLLRGIFQHLEGGAKHDLSSLRKVVCGGSALPRALVKGFREKYGITLTHGYGMTETSPVVTLSQLKSHMDAWPGDMIYDVLAKQGTLLPGLEMKIISDEGVEVKPDGKEAGEIVLRGPWIAGEYYREPEKSAQTMRDGWLRTGDIASLDEEGYIQIVDRTKDLIKSGGEWISSVDLENTIMAHPGVLEASVIGVPHEKWDERPLAVVVPKKEAQGTLSEKDILDFLRDKVAKWWLPDQVVFISEIPKTSVGKFDKKELRRRYAK</sequence>
<gene>
    <name evidence="7" type="ORF">C4520_04885</name>
</gene>
<evidence type="ECO:0000256" key="3">
    <source>
        <dbReference type="ARBA" id="ARBA00022832"/>
    </source>
</evidence>
<dbReference type="GO" id="GO:0006631">
    <property type="term" value="P:fatty acid metabolic process"/>
    <property type="evidence" value="ECO:0007669"/>
    <property type="project" value="UniProtKB-KW"/>
</dbReference>
<comment type="caution">
    <text evidence="7">The sequence shown here is derived from an EMBL/GenBank/DDBJ whole genome shotgun (WGS) entry which is preliminary data.</text>
</comment>
<dbReference type="Pfam" id="PF00501">
    <property type="entry name" value="AMP-binding"/>
    <property type="match status" value="1"/>
</dbReference>
<reference evidence="7 8" key="1">
    <citation type="journal article" date="2017" name="ISME J.">
        <title>Energy and carbon metabolisms in a deep terrestrial subsurface fluid microbial community.</title>
        <authorList>
            <person name="Momper L."/>
            <person name="Jungbluth S.P."/>
            <person name="Lee M.D."/>
            <person name="Amend J.P."/>
        </authorList>
    </citation>
    <scope>NUCLEOTIDE SEQUENCE [LARGE SCALE GENOMIC DNA]</scope>
    <source>
        <strain evidence="7">SURF_5</strain>
    </source>
</reference>
<comment type="similarity">
    <text evidence="1">Belongs to the ATP-dependent AMP-binding enzyme family.</text>
</comment>
<keyword evidence="2 7" id="KW-0436">Ligase</keyword>
<evidence type="ECO:0000259" key="6">
    <source>
        <dbReference type="Pfam" id="PF13193"/>
    </source>
</evidence>
<feature type="domain" description="AMP-binding enzyme C-terminal" evidence="6">
    <location>
        <begin position="447"/>
        <end position="523"/>
    </location>
</feature>
<dbReference type="CDD" id="cd12119">
    <property type="entry name" value="ttLC_FACS_AlkK_like"/>
    <property type="match status" value="1"/>
</dbReference>
<dbReference type="FunFam" id="3.30.300.30:FF:000008">
    <property type="entry name" value="2,3-dihydroxybenzoate-AMP ligase"/>
    <property type="match status" value="1"/>
</dbReference>
<keyword evidence="3" id="KW-0276">Fatty acid metabolism</keyword>
<name>A0A3A4P7Z9_ABYX5</name>
<dbReference type="InterPro" id="IPR045851">
    <property type="entry name" value="AMP-bd_C_sf"/>
</dbReference>
<dbReference type="Proteomes" id="UP000265882">
    <property type="component" value="Unassembled WGS sequence"/>
</dbReference>
<dbReference type="InterPro" id="IPR042099">
    <property type="entry name" value="ANL_N_sf"/>
</dbReference>
<keyword evidence="4" id="KW-0443">Lipid metabolism</keyword>
<dbReference type="InterPro" id="IPR025110">
    <property type="entry name" value="AMP-bd_C"/>
</dbReference>
<evidence type="ECO:0000256" key="4">
    <source>
        <dbReference type="ARBA" id="ARBA00023098"/>
    </source>
</evidence>
<evidence type="ECO:0000259" key="5">
    <source>
        <dbReference type="Pfam" id="PF00501"/>
    </source>
</evidence>
<evidence type="ECO:0000256" key="2">
    <source>
        <dbReference type="ARBA" id="ARBA00022598"/>
    </source>
</evidence>
<dbReference type="EMBL" id="QZKU01000041">
    <property type="protein sequence ID" value="RJP24031.1"/>
    <property type="molecule type" value="Genomic_DNA"/>
</dbReference>
<dbReference type="NCBIfam" id="NF004837">
    <property type="entry name" value="PRK06187.1"/>
    <property type="match status" value="1"/>
</dbReference>
<dbReference type="AlphaFoldDB" id="A0A3A4P7Z9"/>
<dbReference type="PANTHER" id="PTHR43859:SF4">
    <property type="entry name" value="BUTANOATE--COA LIGASE AAE1-RELATED"/>
    <property type="match status" value="1"/>
</dbReference>